<feature type="non-terminal residue" evidence="1">
    <location>
        <position position="1"/>
    </location>
</feature>
<proteinExistence type="predicted"/>
<evidence type="ECO:0000313" key="2">
    <source>
        <dbReference type="Proteomes" id="UP000708208"/>
    </source>
</evidence>
<reference evidence="1" key="1">
    <citation type="submission" date="2021-06" db="EMBL/GenBank/DDBJ databases">
        <authorList>
            <person name="Hodson N. C."/>
            <person name="Mongue J. A."/>
            <person name="Jaron S. K."/>
        </authorList>
    </citation>
    <scope>NUCLEOTIDE SEQUENCE</scope>
</reference>
<protein>
    <submittedName>
        <fullName evidence="1">Uncharacterized protein</fullName>
    </submittedName>
</protein>
<dbReference type="EMBL" id="CAJVCH010362947">
    <property type="protein sequence ID" value="CAG7816171.1"/>
    <property type="molecule type" value="Genomic_DNA"/>
</dbReference>
<gene>
    <name evidence="1" type="ORF">AFUS01_LOCUS26802</name>
</gene>
<accession>A0A8J2KMH1</accession>
<dbReference type="Proteomes" id="UP000708208">
    <property type="component" value="Unassembled WGS sequence"/>
</dbReference>
<name>A0A8J2KMH1_9HEXA</name>
<dbReference type="OrthoDB" id="447516at2759"/>
<evidence type="ECO:0000313" key="1">
    <source>
        <dbReference type="EMBL" id="CAG7816171.1"/>
    </source>
</evidence>
<dbReference type="AlphaFoldDB" id="A0A8J2KMH1"/>
<sequence length="84" mass="9229">DQITAMTVSFKHMVLEDAITLLSYASPYEVNLDMVHFSDKALAHRGMQVSTASPGQSGSGTATIERVCHPFFKSQSIDDLRKVI</sequence>
<keyword evidence="2" id="KW-1185">Reference proteome</keyword>
<organism evidence="1 2">
    <name type="scientific">Allacma fusca</name>
    <dbReference type="NCBI Taxonomy" id="39272"/>
    <lineage>
        <taxon>Eukaryota</taxon>
        <taxon>Metazoa</taxon>
        <taxon>Ecdysozoa</taxon>
        <taxon>Arthropoda</taxon>
        <taxon>Hexapoda</taxon>
        <taxon>Collembola</taxon>
        <taxon>Symphypleona</taxon>
        <taxon>Sminthuridae</taxon>
        <taxon>Allacma</taxon>
    </lineage>
</organism>
<comment type="caution">
    <text evidence="1">The sequence shown here is derived from an EMBL/GenBank/DDBJ whole genome shotgun (WGS) entry which is preliminary data.</text>
</comment>